<reference evidence="2" key="1">
    <citation type="journal article" date="2015" name="PeerJ">
        <title>First genomic representation of candidate bacterial phylum KSB3 points to enhanced environmental sensing as a trigger of wastewater bulking.</title>
        <authorList>
            <person name="Sekiguchi Y."/>
            <person name="Ohashi A."/>
            <person name="Parks D.H."/>
            <person name="Yamauchi T."/>
            <person name="Tyson G.W."/>
            <person name="Hugenholtz P."/>
        </authorList>
    </citation>
    <scope>NUCLEOTIDE SEQUENCE [LARGE SCALE GENOMIC DNA]</scope>
</reference>
<evidence type="ECO:0000313" key="2">
    <source>
        <dbReference type="EMBL" id="GAK55526.1"/>
    </source>
</evidence>
<dbReference type="InterPro" id="IPR000639">
    <property type="entry name" value="Epox_hydrolase-like"/>
</dbReference>
<evidence type="ECO:0000259" key="1">
    <source>
        <dbReference type="Pfam" id="PF00561"/>
    </source>
</evidence>
<dbReference type="InterPro" id="IPR029058">
    <property type="entry name" value="AB_hydrolase_fold"/>
</dbReference>
<accession>A0A0S6WC30</accession>
<name>A0A0S6WC30_VECG1</name>
<dbReference type="EMBL" id="DF820463">
    <property type="protein sequence ID" value="GAK55526.1"/>
    <property type="molecule type" value="Genomic_DNA"/>
</dbReference>
<dbReference type="PANTHER" id="PTHR43798">
    <property type="entry name" value="MONOACYLGLYCEROL LIPASE"/>
    <property type="match status" value="1"/>
</dbReference>
<gene>
    <name evidence="2" type="ORF">U27_02360</name>
</gene>
<dbReference type="GO" id="GO:0016020">
    <property type="term" value="C:membrane"/>
    <property type="evidence" value="ECO:0007669"/>
    <property type="project" value="TreeGrafter"/>
</dbReference>
<dbReference type="Pfam" id="PF00561">
    <property type="entry name" value="Abhydrolase_1"/>
    <property type="match status" value="1"/>
</dbReference>
<keyword evidence="2" id="KW-0378">Hydrolase</keyword>
<dbReference type="Gene3D" id="3.40.50.1820">
    <property type="entry name" value="alpha/beta hydrolase"/>
    <property type="match status" value="1"/>
</dbReference>
<organism evidence="2">
    <name type="scientific">Vecturithrix granuli</name>
    <dbReference type="NCBI Taxonomy" id="1499967"/>
    <lineage>
        <taxon>Bacteria</taxon>
        <taxon>Candidatus Moduliflexota</taxon>
        <taxon>Candidatus Vecturitrichia</taxon>
        <taxon>Candidatus Vecturitrichales</taxon>
        <taxon>Candidatus Vecturitrichaceae</taxon>
        <taxon>Candidatus Vecturithrix</taxon>
    </lineage>
</organism>
<feature type="domain" description="AB hydrolase-1" evidence="1">
    <location>
        <begin position="22"/>
        <end position="146"/>
    </location>
</feature>
<dbReference type="STRING" id="1499967.U27_02360"/>
<dbReference type="PANTHER" id="PTHR43798:SF33">
    <property type="entry name" value="HYDROLASE, PUTATIVE (AFU_ORTHOLOGUE AFUA_2G14860)-RELATED"/>
    <property type="match status" value="1"/>
</dbReference>
<dbReference type="SUPFAM" id="SSF53474">
    <property type="entry name" value="alpha/beta-Hydrolases"/>
    <property type="match status" value="1"/>
</dbReference>
<dbReference type="PRINTS" id="PR00111">
    <property type="entry name" value="ABHYDROLASE"/>
</dbReference>
<dbReference type="GO" id="GO:0016787">
    <property type="term" value="F:hydrolase activity"/>
    <property type="evidence" value="ECO:0007669"/>
    <property type="project" value="UniProtKB-KW"/>
</dbReference>
<protein>
    <submittedName>
        <fullName evidence="2">Hydrolase, alpha/beta fold family</fullName>
    </submittedName>
</protein>
<dbReference type="InterPro" id="IPR050266">
    <property type="entry name" value="AB_hydrolase_sf"/>
</dbReference>
<keyword evidence="3" id="KW-1185">Reference proteome</keyword>
<proteinExistence type="predicted"/>
<dbReference type="AlphaFoldDB" id="A0A0S6WC30"/>
<dbReference type="Proteomes" id="UP000030661">
    <property type="component" value="Unassembled WGS sequence"/>
</dbReference>
<dbReference type="eggNOG" id="COG2267">
    <property type="taxonomic scope" value="Bacteria"/>
</dbReference>
<dbReference type="PRINTS" id="PR00412">
    <property type="entry name" value="EPOXHYDRLASE"/>
</dbReference>
<evidence type="ECO:0000313" key="3">
    <source>
        <dbReference type="Proteomes" id="UP000030661"/>
    </source>
</evidence>
<dbReference type="HOGENOM" id="CLU_020336_39_0_0"/>
<sequence length="266" mass="30512">MPFMTLQNMYINYRDQGDPQSPVLLLIHGLGCSLRYWACVFDAQEFINYRILALDLPGFGMSDKPDFYDYKLSSQAELALAFVDALQVQQFLLVGHSMGGAIAILLALKHPDRVKHLVVIEPNLRAHDAQLSREIVKYRESEFIQRYQEFQSIAIDTVKRWFVGFRQRNLDDYIIELLKTTPVSMYRSAQSLIKTTRDETFLTQFQQLRIPKKHFLIGEETLKIRSIPSDFAASNIQTVIVPGVGHMMMVDNSTIFNETLATTLNA</sequence>
<dbReference type="InterPro" id="IPR000073">
    <property type="entry name" value="AB_hydrolase_1"/>
</dbReference>